<comment type="cofactor">
    <cofactor evidence="7">
        <name>Zn(2+)</name>
        <dbReference type="ChEBI" id="CHEBI:29105"/>
    </cofactor>
    <text evidence="7">Binds 2 Zn(2+) ions per subunit.</text>
</comment>
<proteinExistence type="inferred from homology"/>
<evidence type="ECO:0000259" key="8">
    <source>
        <dbReference type="SMART" id="SM00849"/>
    </source>
</evidence>
<dbReference type="InterPro" id="IPR050110">
    <property type="entry name" value="Glyoxalase_II_hydrolase"/>
</dbReference>
<dbReference type="GO" id="GO:0019243">
    <property type="term" value="P:methylglyoxal catabolic process to D-lactate via S-lactoyl-glutathione"/>
    <property type="evidence" value="ECO:0007669"/>
    <property type="project" value="UniProtKB-UniRule"/>
</dbReference>
<evidence type="ECO:0000256" key="6">
    <source>
        <dbReference type="ARBA" id="ARBA00022833"/>
    </source>
</evidence>
<feature type="binding site" evidence="7">
    <location>
        <position position="60"/>
    </location>
    <ligand>
        <name>Zn(2+)</name>
        <dbReference type="ChEBI" id="CHEBI:29105"/>
        <label>2</label>
    </ligand>
</feature>
<accession>A0A250KWK8</accession>
<dbReference type="GO" id="GO:0017001">
    <property type="term" value="P:antibiotic catabolic process"/>
    <property type="evidence" value="ECO:0007669"/>
    <property type="project" value="InterPro"/>
</dbReference>
<dbReference type="CDD" id="cd07723">
    <property type="entry name" value="hydroxyacylglutathione_hydrolase_MBL-fold"/>
    <property type="match status" value="1"/>
</dbReference>
<evidence type="ECO:0000256" key="4">
    <source>
        <dbReference type="ARBA" id="ARBA00022723"/>
    </source>
</evidence>
<feature type="binding site" evidence="7">
    <location>
        <position position="57"/>
    </location>
    <ligand>
        <name>Zn(2+)</name>
        <dbReference type="ChEBI" id="CHEBI:29105"/>
        <label>1</label>
    </ligand>
</feature>
<dbReference type="NCBIfam" id="TIGR03413">
    <property type="entry name" value="GSH_gloB"/>
    <property type="match status" value="1"/>
</dbReference>
<feature type="domain" description="Metallo-beta-lactamase" evidence="8">
    <location>
        <begin position="12"/>
        <end position="170"/>
    </location>
</feature>
<dbReference type="GO" id="GO:0004416">
    <property type="term" value="F:hydroxyacylglutathione hydrolase activity"/>
    <property type="evidence" value="ECO:0007669"/>
    <property type="project" value="UniProtKB-UniRule"/>
</dbReference>
<keyword evidence="4 7" id="KW-0479">Metal-binding</keyword>
<comment type="subunit">
    <text evidence="7">Monomer.</text>
</comment>
<evidence type="ECO:0000256" key="3">
    <source>
        <dbReference type="ARBA" id="ARBA00006759"/>
    </source>
</evidence>
<evidence type="ECO:0000256" key="1">
    <source>
        <dbReference type="ARBA" id="ARBA00001623"/>
    </source>
</evidence>
<keyword evidence="5 7" id="KW-0378">Hydrolase</keyword>
<feature type="binding site" evidence="7">
    <location>
        <position position="132"/>
    </location>
    <ligand>
        <name>Zn(2+)</name>
        <dbReference type="ChEBI" id="CHEBI:29105"/>
        <label>1</label>
    </ligand>
</feature>
<keyword evidence="6 7" id="KW-0862">Zinc</keyword>
<dbReference type="EC" id="3.1.2.6" evidence="7"/>
<dbReference type="PANTHER" id="PTHR43705">
    <property type="entry name" value="HYDROXYACYLGLUTATHIONE HYDROLASE"/>
    <property type="match status" value="1"/>
</dbReference>
<dbReference type="PANTHER" id="PTHR43705:SF1">
    <property type="entry name" value="HYDROXYACYLGLUTATHIONE HYDROLASE GLOB"/>
    <property type="match status" value="1"/>
</dbReference>
<keyword evidence="10" id="KW-1185">Reference proteome</keyword>
<feature type="binding site" evidence="7">
    <location>
        <position position="170"/>
    </location>
    <ligand>
        <name>Zn(2+)</name>
        <dbReference type="ChEBI" id="CHEBI:29105"/>
        <label>2</label>
    </ligand>
</feature>
<dbReference type="InterPro" id="IPR032282">
    <property type="entry name" value="HAGH_C"/>
</dbReference>
<dbReference type="GO" id="GO:0008800">
    <property type="term" value="F:beta-lactamase activity"/>
    <property type="evidence" value="ECO:0007669"/>
    <property type="project" value="InterPro"/>
</dbReference>
<dbReference type="InterPro" id="IPR036866">
    <property type="entry name" value="RibonucZ/Hydroxyglut_hydro"/>
</dbReference>
<dbReference type="InterPro" id="IPR035680">
    <property type="entry name" value="Clx_II_MBL"/>
</dbReference>
<evidence type="ECO:0000313" key="10">
    <source>
        <dbReference type="Proteomes" id="UP000266313"/>
    </source>
</evidence>
<comment type="catalytic activity">
    <reaction evidence="1 7">
        <text>an S-(2-hydroxyacyl)glutathione + H2O = a 2-hydroxy carboxylate + glutathione + H(+)</text>
        <dbReference type="Rhea" id="RHEA:21864"/>
        <dbReference type="ChEBI" id="CHEBI:15377"/>
        <dbReference type="ChEBI" id="CHEBI:15378"/>
        <dbReference type="ChEBI" id="CHEBI:57925"/>
        <dbReference type="ChEBI" id="CHEBI:58896"/>
        <dbReference type="ChEBI" id="CHEBI:71261"/>
        <dbReference type="EC" id="3.1.2.6"/>
    </reaction>
</comment>
<dbReference type="InterPro" id="IPR001018">
    <property type="entry name" value="Beta-lactamase_class-B_CS"/>
</dbReference>
<comment type="function">
    <text evidence="7">Thiolesterase that catalyzes the hydrolysis of S-D-lactoyl-glutathione to form glutathione and D-lactic acid.</text>
</comment>
<feature type="binding site" evidence="7">
    <location>
        <position position="113"/>
    </location>
    <ligand>
        <name>Zn(2+)</name>
        <dbReference type="ChEBI" id="CHEBI:29105"/>
        <label>1</label>
    </ligand>
</feature>
<comment type="similarity">
    <text evidence="3 7">Belongs to the metallo-beta-lactamase superfamily. Glyoxalase II family.</text>
</comment>
<gene>
    <name evidence="7" type="primary">gloB</name>
    <name evidence="9" type="ORF">sS8_2207</name>
</gene>
<sequence>MLEVLQIPVLKDNYIYLIHDRRSGETAAVDPAEANPVLEALAANGWKLTHILNTHHHGDHVGGNLELKRRTGCRIVASERDLKRIPGIDLAVGDEAVVTFGRFEARVLDVPGHTRGHIAYWLAGANALFCGDTLFALGCGRLFEGTPEEMWRSLEKLRVLPPETKVYCAHEYTQSNAGFALTVEPENAALKERMAQIVELRRQGKPTVPSTLKEELATNPFLRPESEEIQANLGMTNADPVDVFAETRRRKDLF</sequence>
<dbReference type="GO" id="GO:0008270">
    <property type="term" value="F:zinc ion binding"/>
    <property type="evidence" value="ECO:0007669"/>
    <property type="project" value="InterPro"/>
</dbReference>
<evidence type="ECO:0000256" key="5">
    <source>
        <dbReference type="ARBA" id="ARBA00022801"/>
    </source>
</evidence>
<dbReference type="Pfam" id="PF00753">
    <property type="entry name" value="Lactamase_B"/>
    <property type="match status" value="1"/>
</dbReference>
<evidence type="ECO:0000256" key="7">
    <source>
        <dbReference type="HAMAP-Rule" id="MF_01374"/>
    </source>
</evidence>
<dbReference type="EMBL" id="AP017928">
    <property type="protein sequence ID" value="BBA34159.1"/>
    <property type="molecule type" value="Genomic_DNA"/>
</dbReference>
<evidence type="ECO:0000256" key="2">
    <source>
        <dbReference type="ARBA" id="ARBA00004963"/>
    </source>
</evidence>
<dbReference type="AlphaFoldDB" id="A0A250KWK8"/>
<dbReference type="Pfam" id="PF16123">
    <property type="entry name" value="HAGH_C"/>
    <property type="match status" value="1"/>
</dbReference>
<dbReference type="InterPro" id="IPR001279">
    <property type="entry name" value="Metallo-B-lactamas"/>
</dbReference>
<protein>
    <recommendedName>
        <fullName evidence="7">Hydroxyacylglutathione hydrolase</fullName>
        <ecNumber evidence="7">3.1.2.6</ecNumber>
    </recommendedName>
    <alternativeName>
        <fullName evidence="7">Glyoxalase II</fullName>
        <shortName evidence="7">Glx II</shortName>
    </alternativeName>
</protein>
<feature type="binding site" evidence="7">
    <location>
        <position position="132"/>
    </location>
    <ligand>
        <name>Zn(2+)</name>
        <dbReference type="ChEBI" id="CHEBI:29105"/>
        <label>2</label>
    </ligand>
</feature>
<name>A0A250KWK8_9GAMM</name>
<dbReference type="Gene3D" id="3.60.15.10">
    <property type="entry name" value="Ribonuclease Z/Hydroxyacylglutathione hydrolase-like"/>
    <property type="match status" value="1"/>
</dbReference>
<dbReference type="PROSITE" id="PS00743">
    <property type="entry name" value="BETA_LACTAMASE_B_1"/>
    <property type="match status" value="1"/>
</dbReference>
<dbReference type="InterPro" id="IPR017782">
    <property type="entry name" value="Hydroxyacylglutathione_Hdrlase"/>
</dbReference>
<reference evidence="9 10" key="1">
    <citation type="submission" date="2016-12" db="EMBL/GenBank/DDBJ databases">
        <title>Genome sequencing of Methylocaldum marinum.</title>
        <authorList>
            <person name="Takeuchi M."/>
            <person name="Kamagata Y."/>
            <person name="Hiraoka S."/>
            <person name="Oshima K."/>
            <person name="Hattori M."/>
            <person name="Iwasaki W."/>
        </authorList>
    </citation>
    <scope>NUCLEOTIDE SEQUENCE [LARGE SCALE GENOMIC DNA]</scope>
    <source>
        <strain evidence="9 10">S8</strain>
    </source>
</reference>
<evidence type="ECO:0000313" key="9">
    <source>
        <dbReference type="EMBL" id="BBA34159.1"/>
    </source>
</evidence>
<organism evidence="9 10">
    <name type="scientific">Methylocaldum marinum</name>
    <dbReference type="NCBI Taxonomy" id="1432792"/>
    <lineage>
        <taxon>Bacteria</taxon>
        <taxon>Pseudomonadati</taxon>
        <taxon>Pseudomonadota</taxon>
        <taxon>Gammaproteobacteria</taxon>
        <taxon>Methylococcales</taxon>
        <taxon>Methylococcaceae</taxon>
        <taxon>Methylocaldum</taxon>
    </lineage>
</organism>
<dbReference type="UniPathway" id="UPA00619">
    <property type="reaction ID" value="UER00676"/>
</dbReference>
<dbReference type="SMART" id="SM00849">
    <property type="entry name" value="Lactamase_B"/>
    <property type="match status" value="1"/>
</dbReference>
<feature type="binding site" evidence="7">
    <location>
        <position position="55"/>
    </location>
    <ligand>
        <name>Zn(2+)</name>
        <dbReference type="ChEBI" id="CHEBI:29105"/>
        <label>1</label>
    </ligand>
</feature>
<feature type="binding site" evidence="7">
    <location>
        <position position="59"/>
    </location>
    <ligand>
        <name>Zn(2+)</name>
        <dbReference type="ChEBI" id="CHEBI:29105"/>
        <label>2</label>
    </ligand>
</feature>
<dbReference type="HAMAP" id="MF_01374">
    <property type="entry name" value="Glyoxalase_2"/>
    <property type="match status" value="1"/>
</dbReference>
<dbReference type="SUPFAM" id="SSF56281">
    <property type="entry name" value="Metallo-hydrolase/oxidoreductase"/>
    <property type="match status" value="1"/>
</dbReference>
<dbReference type="OrthoDB" id="9802248at2"/>
<dbReference type="RefSeq" id="WP_119629624.1">
    <property type="nucleotide sequence ID" value="NZ_AP017928.1"/>
</dbReference>
<dbReference type="Proteomes" id="UP000266313">
    <property type="component" value="Chromosome"/>
</dbReference>
<dbReference type="PIRSF" id="PIRSF005457">
    <property type="entry name" value="Glx"/>
    <property type="match status" value="1"/>
</dbReference>
<dbReference type="KEGG" id="mmai:sS8_2207"/>
<comment type="pathway">
    <text evidence="2 7">Secondary metabolite metabolism; methylglyoxal degradation; (R)-lactate from methylglyoxal: step 2/2.</text>
</comment>